<keyword evidence="2" id="KW-1185">Reference proteome</keyword>
<proteinExistence type="predicted"/>
<reference evidence="1 2" key="1">
    <citation type="journal article" date="2008" name="J. Biotechnol.">
        <title>The lifestyle of Corynebacterium urealyticum derived from its complete genome sequence established by pyrosequencing.</title>
        <authorList>
            <person name="Tauch A."/>
            <person name="Trost E."/>
            <person name="Tilker A."/>
            <person name="Ludewig U."/>
            <person name="Schneiker S."/>
            <person name="Goesmann A."/>
            <person name="Arnold W."/>
            <person name="Bekel T."/>
            <person name="Brinkrolf K."/>
            <person name="Brune I."/>
            <person name="Goetker S."/>
            <person name="Kalinowski J."/>
            <person name="Kamp P.-B."/>
            <person name="Lobo F.P."/>
            <person name="Viehoever P."/>
            <person name="Weisshaar B."/>
            <person name="Soriano F."/>
            <person name="Droege M."/>
            <person name="Puehler A."/>
        </authorList>
    </citation>
    <scope>NUCLEOTIDE SEQUENCE [LARGE SCALE GENOMIC DNA]</scope>
    <source>
        <strain evidence="2">ATCC 43042 / DSM 7109</strain>
    </source>
</reference>
<evidence type="ECO:0000313" key="1">
    <source>
        <dbReference type="EMBL" id="CAQ03982.1"/>
    </source>
</evidence>
<accession>B1VDZ3</accession>
<gene>
    <name evidence="1" type="ordered locus">cu0022</name>
</gene>
<name>B1VDZ3_CORU7</name>
<dbReference type="GeneID" id="60604823"/>
<dbReference type="HOGENOM" id="CLU_2205667_0_0_11"/>
<protein>
    <submittedName>
        <fullName evidence="1">Uncharacterized protein</fullName>
    </submittedName>
</protein>
<dbReference type="EMBL" id="AM942444">
    <property type="protein sequence ID" value="CAQ03982.1"/>
    <property type="molecule type" value="Genomic_DNA"/>
</dbReference>
<dbReference type="RefSeq" id="WP_012359288.1">
    <property type="nucleotide sequence ID" value="NC_010545.1"/>
</dbReference>
<evidence type="ECO:0000313" key="2">
    <source>
        <dbReference type="Proteomes" id="UP000001727"/>
    </source>
</evidence>
<sequence>MSTEWHRVEGIGWLTLGDYGRINPREWGSGIDRHVFTAEHPRGGLYLVEGESTPGTFTFEFDERYVLLGGPEGPNLEIEISALERGQYGVRYREYETPARNTAWSGE</sequence>
<organism evidence="1 2">
    <name type="scientific">Corynebacterium urealyticum (strain ATCC 43042 / DSM 7109)</name>
    <dbReference type="NCBI Taxonomy" id="504474"/>
    <lineage>
        <taxon>Bacteria</taxon>
        <taxon>Bacillati</taxon>
        <taxon>Actinomycetota</taxon>
        <taxon>Actinomycetes</taxon>
        <taxon>Mycobacteriales</taxon>
        <taxon>Corynebacteriaceae</taxon>
        <taxon>Corynebacterium</taxon>
    </lineage>
</organism>
<dbReference type="AlphaFoldDB" id="B1VDZ3"/>
<dbReference type="Proteomes" id="UP000001727">
    <property type="component" value="Chromosome"/>
</dbReference>
<dbReference type="KEGG" id="cur:cu0022"/>